<dbReference type="InterPro" id="IPR018060">
    <property type="entry name" value="HTH_AraC"/>
</dbReference>
<keyword evidence="1" id="KW-0805">Transcription regulation</keyword>
<dbReference type="GO" id="GO:0043565">
    <property type="term" value="F:sequence-specific DNA binding"/>
    <property type="evidence" value="ECO:0007669"/>
    <property type="project" value="InterPro"/>
</dbReference>
<dbReference type="Proteomes" id="UP000235826">
    <property type="component" value="Chromosome"/>
</dbReference>
<dbReference type="SMART" id="SM00342">
    <property type="entry name" value="HTH_ARAC"/>
    <property type="match status" value="1"/>
</dbReference>
<dbReference type="InterPro" id="IPR018062">
    <property type="entry name" value="HTH_AraC-typ_CS"/>
</dbReference>
<gene>
    <name evidence="5" type="ORF">C1H87_22405</name>
</gene>
<evidence type="ECO:0000313" key="6">
    <source>
        <dbReference type="Proteomes" id="UP000235826"/>
    </source>
</evidence>
<proteinExistence type="predicted"/>
<protein>
    <recommendedName>
        <fullName evidence="4">HTH araC/xylS-type domain-containing protein</fullName>
    </recommendedName>
</protein>
<evidence type="ECO:0000256" key="3">
    <source>
        <dbReference type="ARBA" id="ARBA00023163"/>
    </source>
</evidence>
<evidence type="ECO:0000256" key="2">
    <source>
        <dbReference type="ARBA" id="ARBA00023125"/>
    </source>
</evidence>
<reference evidence="5 6" key="1">
    <citation type="submission" date="2018-01" db="EMBL/GenBank/DDBJ databases">
        <title>Complete genome sequence of Flavivirga eckloniae ECD14 isolated from seaweed Ecklonia cava.</title>
        <authorList>
            <person name="Lee J.H."/>
            <person name="Baik K.S."/>
            <person name="Seong C.N."/>
        </authorList>
    </citation>
    <scope>NUCLEOTIDE SEQUENCE [LARGE SCALE GENOMIC DNA]</scope>
    <source>
        <strain evidence="5 6">ECD14</strain>
    </source>
</reference>
<dbReference type="OrthoDB" id="2666928at2"/>
<feature type="domain" description="HTH araC/xylS-type" evidence="4">
    <location>
        <begin position="210"/>
        <end position="307"/>
    </location>
</feature>
<accession>A0A2K9PWB2</accession>
<dbReference type="AlphaFoldDB" id="A0A2K9PWB2"/>
<keyword evidence="2" id="KW-0238">DNA-binding</keyword>
<sequence>MSSFYKNNFYEHFSRKNYNSLPDFRTDKNYLVRYNTKFDYSKSSKKSLAILYLNSGFGDLVINGVKRKINNEKFILSNPSDGYIEYFDNKNNKSIDVMAFVISHDLQNEFTFYASAKNANSLLDNPFGKSNDGSLLVEGIFNTHHYKSGKLIQSIFKTSNSSDFQTMCPNEISMQVMQSIYLDQVDWYNAAIKIPKQKISTKVETLKRILTAYEYIHDNINKKIEIEELSKISSLSGYHLFNAFKAIYGVTPHQYINNQKMSKASTYILEGKHSLTEIAILLGFNDLTVFGKIFKKTYGYSPSRLYK</sequence>
<evidence type="ECO:0000256" key="1">
    <source>
        <dbReference type="ARBA" id="ARBA00023015"/>
    </source>
</evidence>
<dbReference type="KEGG" id="fek:C1H87_22405"/>
<dbReference type="PROSITE" id="PS01124">
    <property type="entry name" value="HTH_ARAC_FAMILY_2"/>
    <property type="match status" value="1"/>
</dbReference>
<dbReference type="PANTHER" id="PTHR43280">
    <property type="entry name" value="ARAC-FAMILY TRANSCRIPTIONAL REGULATOR"/>
    <property type="match status" value="1"/>
</dbReference>
<dbReference type="PROSITE" id="PS00041">
    <property type="entry name" value="HTH_ARAC_FAMILY_1"/>
    <property type="match status" value="1"/>
</dbReference>
<keyword evidence="3" id="KW-0804">Transcription</keyword>
<keyword evidence="6" id="KW-1185">Reference proteome</keyword>
<evidence type="ECO:0000313" key="5">
    <source>
        <dbReference type="EMBL" id="AUP81320.1"/>
    </source>
</evidence>
<dbReference type="PANTHER" id="PTHR43280:SF28">
    <property type="entry name" value="HTH-TYPE TRANSCRIPTIONAL ACTIVATOR RHAS"/>
    <property type="match status" value="1"/>
</dbReference>
<dbReference type="Pfam" id="PF12833">
    <property type="entry name" value="HTH_18"/>
    <property type="match status" value="1"/>
</dbReference>
<dbReference type="EMBL" id="CP025791">
    <property type="protein sequence ID" value="AUP81320.1"/>
    <property type="molecule type" value="Genomic_DNA"/>
</dbReference>
<name>A0A2K9PWB2_9FLAO</name>
<dbReference type="RefSeq" id="WP_102757962.1">
    <property type="nucleotide sequence ID" value="NZ_CP025791.1"/>
</dbReference>
<dbReference type="Gene3D" id="1.10.10.60">
    <property type="entry name" value="Homeodomain-like"/>
    <property type="match status" value="2"/>
</dbReference>
<evidence type="ECO:0000259" key="4">
    <source>
        <dbReference type="PROSITE" id="PS01124"/>
    </source>
</evidence>
<organism evidence="5 6">
    <name type="scientific">Flavivirga eckloniae</name>
    <dbReference type="NCBI Taxonomy" id="1803846"/>
    <lineage>
        <taxon>Bacteria</taxon>
        <taxon>Pseudomonadati</taxon>
        <taxon>Bacteroidota</taxon>
        <taxon>Flavobacteriia</taxon>
        <taxon>Flavobacteriales</taxon>
        <taxon>Flavobacteriaceae</taxon>
        <taxon>Flavivirga</taxon>
    </lineage>
</organism>
<dbReference type="InterPro" id="IPR009057">
    <property type="entry name" value="Homeodomain-like_sf"/>
</dbReference>
<dbReference type="GO" id="GO:0003700">
    <property type="term" value="F:DNA-binding transcription factor activity"/>
    <property type="evidence" value="ECO:0007669"/>
    <property type="project" value="InterPro"/>
</dbReference>
<dbReference type="SUPFAM" id="SSF46689">
    <property type="entry name" value="Homeodomain-like"/>
    <property type="match status" value="2"/>
</dbReference>